<evidence type="ECO:0000313" key="8">
    <source>
        <dbReference type="Proteomes" id="UP000293535"/>
    </source>
</evidence>
<name>A0A482T421_HALHI</name>
<accession>A0A482T421</accession>
<comment type="caution">
    <text evidence="7">The sequence shown here is derived from an EMBL/GenBank/DDBJ whole genome shotgun (WGS) entry which is preliminary data.</text>
</comment>
<reference evidence="7 8" key="1">
    <citation type="submission" date="2018-12" db="EMBL/GenBank/DDBJ databases">
        <title>Draft genome sequence of Haloarcula hispinica strain 18.1, an halophilic archaeon isolated from Chott El Jerid of Southern Tunisia.</title>
        <authorList>
            <person name="Najjari A."/>
            <person name="Ben Dhia O."/>
            <person name="Ferjani R."/>
            <person name="Mahjoubi M."/>
            <person name="Sghaier H."/>
            <person name="Elshahed M."/>
            <person name="Ouzari H.I."/>
            <person name="Cherid A."/>
            <person name="Youssef N."/>
        </authorList>
    </citation>
    <scope>NUCLEOTIDE SEQUENCE [LARGE SCALE GENOMIC DNA]</scope>
    <source>
        <strain evidence="7 8">18.1</strain>
    </source>
</reference>
<keyword evidence="2 4" id="KW-0238">DNA-binding</keyword>
<dbReference type="GO" id="GO:0003677">
    <property type="term" value="F:DNA binding"/>
    <property type="evidence" value="ECO:0007669"/>
    <property type="project" value="UniProtKB-KW"/>
</dbReference>
<dbReference type="NCBIfam" id="NF003054">
    <property type="entry name" value="PRK03975.1-1"/>
    <property type="match status" value="1"/>
</dbReference>
<gene>
    <name evidence="7" type="ORF">ELS20_01995</name>
</gene>
<feature type="domain" description="DNA binding protein Tfx C-terminal" evidence="6">
    <location>
        <begin position="87"/>
        <end position="169"/>
    </location>
</feature>
<dbReference type="InterPro" id="IPR036657">
    <property type="entry name" value="Tfx_DNA-bd_sf_arc"/>
</dbReference>
<keyword evidence="3 4" id="KW-0804">Transcription</keyword>
<sequence length="178" mass="19575">MAARGWQQRCFQSSYRPVAMDERIDPDELLAAVGFDADESVLTRRQAEVLALRENDVRQSDIGELLGTSRANISSIERNARENVEKARQTVAFANTLTAPVRVDIAVGTDIYDIPPTVYAACDEAGVEVNYGSSNLLQLVDDAVDGAIQQDTVQVPLRIDVTNDGVVHVRERSAERTE</sequence>
<dbReference type="Pfam" id="PF04545">
    <property type="entry name" value="Sigma70_r4"/>
    <property type="match status" value="1"/>
</dbReference>
<feature type="domain" description="RNA polymerase sigma-70 region 4" evidence="5">
    <location>
        <begin position="41"/>
        <end position="83"/>
    </location>
</feature>
<dbReference type="RefSeq" id="WP_129754937.1">
    <property type="nucleotide sequence ID" value="NZ_JAFKAA010000002.1"/>
</dbReference>
<protein>
    <recommendedName>
        <fullName evidence="4">Putative transcriptional regulatory protein ELS20_01995</fullName>
    </recommendedName>
</protein>
<dbReference type="InterPro" id="IPR018384">
    <property type="entry name" value="Tfx_DNA-bd_euryarc"/>
</dbReference>
<evidence type="ECO:0000256" key="4">
    <source>
        <dbReference type="HAMAP-Rule" id="MF_00620"/>
    </source>
</evidence>
<dbReference type="Pfam" id="PF14601">
    <property type="entry name" value="TFX_C"/>
    <property type="match status" value="1"/>
</dbReference>
<proteinExistence type="inferred from homology"/>
<dbReference type="GO" id="GO:0003700">
    <property type="term" value="F:DNA-binding transcription factor activity"/>
    <property type="evidence" value="ECO:0007669"/>
    <property type="project" value="UniProtKB-UniRule"/>
</dbReference>
<dbReference type="EMBL" id="RZIG01000002">
    <property type="protein sequence ID" value="RYJ08932.1"/>
    <property type="molecule type" value="Genomic_DNA"/>
</dbReference>
<dbReference type="InterPro" id="IPR029291">
    <property type="entry name" value="Tfx_C"/>
</dbReference>
<dbReference type="SUPFAM" id="SSF89915">
    <property type="entry name" value="DNA-binding protein Tfx"/>
    <property type="match status" value="1"/>
</dbReference>
<comment type="similarity">
    <text evidence="4">Belongs to the Tfx family.</text>
</comment>
<evidence type="ECO:0000313" key="7">
    <source>
        <dbReference type="EMBL" id="RYJ08932.1"/>
    </source>
</evidence>
<evidence type="ECO:0000256" key="3">
    <source>
        <dbReference type="ARBA" id="ARBA00023163"/>
    </source>
</evidence>
<dbReference type="GO" id="GO:0006352">
    <property type="term" value="P:DNA-templated transcription initiation"/>
    <property type="evidence" value="ECO:0007669"/>
    <property type="project" value="InterPro"/>
</dbReference>
<dbReference type="InterPro" id="IPR004645">
    <property type="entry name" value="Tfx_DNA-bd_arc"/>
</dbReference>
<comment type="function">
    <text evidence="4">Putative transcriptional regulator.</text>
</comment>
<dbReference type="AlphaFoldDB" id="A0A482T421"/>
<dbReference type="HAMAP" id="MF_00620">
    <property type="entry name" value="HTH_type_Tfx"/>
    <property type="match status" value="1"/>
</dbReference>
<evidence type="ECO:0000259" key="5">
    <source>
        <dbReference type="Pfam" id="PF04545"/>
    </source>
</evidence>
<evidence type="ECO:0000259" key="6">
    <source>
        <dbReference type="Pfam" id="PF14601"/>
    </source>
</evidence>
<dbReference type="Gene3D" id="3.30.1190.10">
    <property type="entry name" value="DNA-binding protein Tfx superfamily, archaea"/>
    <property type="match status" value="1"/>
</dbReference>
<evidence type="ECO:0000256" key="1">
    <source>
        <dbReference type="ARBA" id="ARBA00023015"/>
    </source>
</evidence>
<dbReference type="NCBIfam" id="TIGR00721">
    <property type="entry name" value="tfx"/>
    <property type="match status" value="1"/>
</dbReference>
<dbReference type="InterPro" id="IPR007630">
    <property type="entry name" value="RNA_pol_sigma70_r4"/>
</dbReference>
<keyword evidence="1 4" id="KW-0805">Transcription regulation</keyword>
<evidence type="ECO:0000256" key="2">
    <source>
        <dbReference type="ARBA" id="ARBA00023125"/>
    </source>
</evidence>
<dbReference type="Proteomes" id="UP000293535">
    <property type="component" value="Unassembled WGS sequence"/>
</dbReference>
<organism evidence="7 8">
    <name type="scientific">Haloarcula hispanica</name>
    <dbReference type="NCBI Taxonomy" id="51589"/>
    <lineage>
        <taxon>Archaea</taxon>
        <taxon>Methanobacteriati</taxon>
        <taxon>Methanobacteriota</taxon>
        <taxon>Stenosarchaea group</taxon>
        <taxon>Halobacteria</taxon>
        <taxon>Halobacteriales</taxon>
        <taxon>Haloarculaceae</taxon>
        <taxon>Haloarcula</taxon>
    </lineage>
</organism>